<accession>A0AA36F7H6</accession>
<dbReference type="Proteomes" id="UP001162480">
    <property type="component" value="Chromosome 6"/>
</dbReference>
<name>A0AA36F7H6_OCTVU</name>
<evidence type="ECO:0000313" key="1">
    <source>
        <dbReference type="EMBL" id="CAI9724988.1"/>
    </source>
</evidence>
<sequence>MKLEHVFLHRTLLFPRFPFRTKRRPPPPSRDPLPAPRGLRLFPQISSISDTTRFRVNLSLKKCVTWPLISLPPLGV</sequence>
<keyword evidence="2" id="KW-1185">Reference proteome</keyword>
<dbReference type="EMBL" id="OX597819">
    <property type="protein sequence ID" value="CAI9724988.1"/>
    <property type="molecule type" value="Genomic_DNA"/>
</dbReference>
<protein>
    <submittedName>
        <fullName evidence="1">Uncharacterized protein</fullName>
    </submittedName>
</protein>
<reference evidence="1" key="1">
    <citation type="submission" date="2023-08" db="EMBL/GenBank/DDBJ databases">
        <authorList>
            <person name="Alioto T."/>
            <person name="Alioto T."/>
            <person name="Gomez Garrido J."/>
        </authorList>
    </citation>
    <scope>NUCLEOTIDE SEQUENCE</scope>
</reference>
<evidence type="ECO:0000313" key="2">
    <source>
        <dbReference type="Proteomes" id="UP001162480"/>
    </source>
</evidence>
<dbReference type="AlphaFoldDB" id="A0AA36F7H6"/>
<gene>
    <name evidence="1" type="ORF">OCTVUL_1B029448</name>
</gene>
<organism evidence="1 2">
    <name type="scientific">Octopus vulgaris</name>
    <name type="common">Common octopus</name>
    <dbReference type="NCBI Taxonomy" id="6645"/>
    <lineage>
        <taxon>Eukaryota</taxon>
        <taxon>Metazoa</taxon>
        <taxon>Spiralia</taxon>
        <taxon>Lophotrochozoa</taxon>
        <taxon>Mollusca</taxon>
        <taxon>Cephalopoda</taxon>
        <taxon>Coleoidea</taxon>
        <taxon>Octopodiformes</taxon>
        <taxon>Octopoda</taxon>
        <taxon>Incirrata</taxon>
        <taxon>Octopodidae</taxon>
        <taxon>Octopus</taxon>
    </lineage>
</organism>
<proteinExistence type="predicted"/>